<gene>
    <name evidence="4" type="ORF">BFS30_01325</name>
</gene>
<evidence type="ECO:0000313" key="5">
    <source>
        <dbReference type="Proteomes" id="UP000094313"/>
    </source>
</evidence>
<protein>
    <submittedName>
        <fullName evidence="4">Glycosyl transferase</fullName>
    </submittedName>
</protein>
<dbReference type="Pfam" id="PF02397">
    <property type="entry name" value="Bac_transf"/>
    <property type="match status" value="1"/>
</dbReference>
<keyword evidence="4" id="KW-0808">Transferase</keyword>
<evidence type="ECO:0000313" key="4">
    <source>
        <dbReference type="EMBL" id="AOM75929.1"/>
    </source>
</evidence>
<dbReference type="GO" id="GO:0016780">
    <property type="term" value="F:phosphotransferase activity, for other substituted phosphate groups"/>
    <property type="evidence" value="ECO:0007669"/>
    <property type="project" value="TreeGrafter"/>
</dbReference>
<name>A0A1D7QBG2_9SPHI</name>
<comment type="similarity">
    <text evidence="1">Belongs to the bacterial sugar transferase family.</text>
</comment>
<organism evidence="4 5">
    <name type="scientific">Pedobacter steynii</name>
    <dbReference type="NCBI Taxonomy" id="430522"/>
    <lineage>
        <taxon>Bacteria</taxon>
        <taxon>Pseudomonadati</taxon>
        <taxon>Bacteroidota</taxon>
        <taxon>Sphingobacteriia</taxon>
        <taxon>Sphingobacteriales</taxon>
        <taxon>Sphingobacteriaceae</taxon>
        <taxon>Pedobacter</taxon>
    </lineage>
</organism>
<dbReference type="InterPro" id="IPR003362">
    <property type="entry name" value="Bact_transf"/>
</dbReference>
<keyword evidence="2" id="KW-0812">Transmembrane</keyword>
<dbReference type="PANTHER" id="PTHR30576:SF20">
    <property type="entry name" value="QUINOVOSAMINEPHOSPHOTRANSFERAE-RELATED"/>
    <property type="match status" value="1"/>
</dbReference>
<dbReference type="RefSeq" id="WP_069377626.1">
    <property type="nucleotide sequence ID" value="NZ_CP017141.1"/>
</dbReference>
<keyword evidence="5" id="KW-1185">Reference proteome</keyword>
<evidence type="ECO:0000259" key="3">
    <source>
        <dbReference type="Pfam" id="PF02397"/>
    </source>
</evidence>
<feature type="transmembrane region" description="Helical" evidence="2">
    <location>
        <begin position="6"/>
        <end position="30"/>
    </location>
</feature>
<dbReference type="AlphaFoldDB" id="A0A1D7QBG2"/>
<dbReference type="Proteomes" id="UP000094313">
    <property type="component" value="Chromosome"/>
</dbReference>
<dbReference type="KEGG" id="psty:BFS30_01325"/>
<keyword evidence="2" id="KW-1133">Transmembrane helix</keyword>
<keyword evidence="2" id="KW-0472">Membrane</keyword>
<sequence length="198" mass="22850">MDAKRLFDIFFSLTGLLILMPVFFVVAVLLKRESKGPVFYKQIRVGLNQRCFQLIKFRTMCPDADKMGLLTIGDHDARITRLGCWLRKHKVDELPQLLNILKGEMSFVGPRPEVPKYVEMYDASQQRVLTVKPGITDWASIKYIDESSLLATADDPESFYIHKVIPSKISQNLEYIDHHNLWIDCKIISHTLKSILLK</sequence>
<reference evidence="4 5" key="1">
    <citation type="submission" date="2016-08" db="EMBL/GenBank/DDBJ databases">
        <authorList>
            <person name="Seilhamer J.J."/>
        </authorList>
    </citation>
    <scope>NUCLEOTIDE SEQUENCE [LARGE SCALE GENOMIC DNA]</scope>
    <source>
        <strain evidence="4 5">DX4</strain>
    </source>
</reference>
<evidence type="ECO:0000256" key="2">
    <source>
        <dbReference type="SAM" id="Phobius"/>
    </source>
</evidence>
<evidence type="ECO:0000256" key="1">
    <source>
        <dbReference type="ARBA" id="ARBA00006464"/>
    </source>
</evidence>
<accession>A0A1D7QBG2</accession>
<dbReference type="PANTHER" id="PTHR30576">
    <property type="entry name" value="COLANIC BIOSYNTHESIS UDP-GLUCOSE LIPID CARRIER TRANSFERASE"/>
    <property type="match status" value="1"/>
</dbReference>
<proteinExistence type="inferred from homology"/>
<dbReference type="OrthoDB" id="9808602at2"/>
<feature type="domain" description="Bacterial sugar transferase" evidence="3">
    <location>
        <begin position="4"/>
        <end position="196"/>
    </location>
</feature>
<dbReference type="EMBL" id="CP017141">
    <property type="protein sequence ID" value="AOM75929.1"/>
    <property type="molecule type" value="Genomic_DNA"/>
</dbReference>